<gene>
    <name evidence="7" type="ORF">Sjap_003417</name>
</gene>
<dbReference type="InterPro" id="IPR036396">
    <property type="entry name" value="Cyt_P450_sf"/>
</dbReference>
<dbReference type="GO" id="GO:0016020">
    <property type="term" value="C:membrane"/>
    <property type="evidence" value="ECO:0007669"/>
    <property type="project" value="UniProtKB-SubCell"/>
</dbReference>
<dbReference type="PANTHER" id="PTHR47956:SF5">
    <property type="entry name" value="CYTOCHROME P450 71B25-RELATED"/>
    <property type="match status" value="1"/>
</dbReference>
<keyword evidence="6" id="KW-0472">Membrane</keyword>
<proteinExistence type="inferred from homology"/>
<evidence type="ECO:0000256" key="5">
    <source>
        <dbReference type="ARBA" id="ARBA00023002"/>
    </source>
</evidence>
<evidence type="ECO:0000256" key="1">
    <source>
        <dbReference type="ARBA" id="ARBA00004167"/>
    </source>
</evidence>
<dbReference type="PANTHER" id="PTHR47956">
    <property type="entry name" value="CYTOCHROME P450 71B11-RELATED"/>
    <property type="match status" value="1"/>
</dbReference>
<dbReference type="InterPro" id="IPR002401">
    <property type="entry name" value="Cyt_P450_E_grp-I"/>
</dbReference>
<dbReference type="Gene3D" id="1.10.630.10">
    <property type="entry name" value="Cytochrome P450"/>
    <property type="match status" value="1"/>
</dbReference>
<evidence type="ECO:0000313" key="7">
    <source>
        <dbReference type="EMBL" id="KAK9155937.1"/>
    </source>
</evidence>
<dbReference type="SUPFAM" id="SSF48264">
    <property type="entry name" value="Cytochrome P450"/>
    <property type="match status" value="1"/>
</dbReference>
<keyword evidence="4" id="KW-1133">Transmembrane helix</keyword>
<dbReference type="InterPro" id="IPR001128">
    <property type="entry name" value="Cyt_P450"/>
</dbReference>
<comment type="caution">
    <text evidence="7">The sequence shown here is derived from an EMBL/GenBank/DDBJ whole genome shotgun (WGS) entry which is preliminary data.</text>
</comment>
<comment type="subcellular location">
    <subcellularLocation>
        <location evidence="1">Membrane</location>
        <topology evidence="1">Single-pass membrane protein</topology>
    </subcellularLocation>
</comment>
<reference evidence="7 8" key="1">
    <citation type="submission" date="2024-01" db="EMBL/GenBank/DDBJ databases">
        <title>Genome assemblies of Stephania.</title>
        <authorList>
            <person name="Yang L."/>
        </authorList>
    </citation>
    <scope>NUCLEOTIDE SEQUENCE [LARGE SCALE GENOMIC DNA]</scope>
    <source>
        <strain evidence="7">QJT</strain>
        <tissue evidence="7">Leaf</tissue>
    </source>
</reference>
<dbReference type="GO" id="GO:0020037">
    <property type="term" value="F:heme binding"/>
    <property type="evidence" value="ECO:0007669"/>
    <property type="project" value="InterPro"/>
</dbReference>
<evidence type="ECO:0000256" key="4">
    <source>
        <dbReference type="ARBA" id="ARBA00022989"/>
    </source>
</evidence>
<keyword evidence="5" id="KW-0560">Oxidoreductase</keyword>
<accession>A0AAP0KNQ3</accession>
<sequence length="149" mass="16778">MRKIFVLELMSAKRVHSFWPIRAGENIFLAGVDSSAIVVVWAMADLARKPELMKKAQYEIRTSVGKKGKVEESDIEQLHYLKMRFDISISCPGMTMGMLNAELGLANLLYCFDWELPGGMNAEGIMDEGVGIALHKKSPLLFVPLKFNW</sequence>
<dbReference type="GO" id="GO:0016705">
    <property type="term" value="F:oxidoreductase activity, acting on paired donors, with incorporation or reduction of molecular oxygen"/>
    <property type="evidence" value="ECO:0007669"/>
    <property type="project" value="InterPro"/>
</dbReference>
<dbReference type="GO" id="GO:0005506">
    <property type="term" value="F:iron ion binding"/>
    <property type="evidence" value="ECO:0007669"/>
    <property type="project" value="InterPro"/>
</dbReference>
<dbReference type="AlphaFoldDB" id="A0AAP0KNQ3"/>
<protein>
    <recommendedName>
        <fullName evidence="9">Cytochrome P450</fullName>
    </recommendedName>
</protein>
<comment type="similarity">
    <text evidence="2">Belongs to the cytochrome P450 family.</text>
</comment>
<organism evidence="7 8">
    <name type="scientific">Stephania japonica</name>
    <dbReference type="NCBI Taxonomy" id="461633"/>
    <lineage>
        <taxon>Eukaryota</taxon>
        <taxon>Viridiplantae</taxon>
        <taxon>Streptophyta</taxon>
        <taxon>Embryophyta</taxon>
        <taxon>Tracheophyta</taxon>
        <taxon>Spermatophyta</taxon>
        <taxon>Magnoliopsida</taxon>
        <taxon>Ranunculales</taxon>
        <taxon>Menispermaceae</taxon>
        <taxon>Menispermoideae</taxon>
        <taxon>Cissampelideae</taxon>
        <taxon>Stephania</taxon>
    </lineage>
</organism>
<evidence type="ECO:0000256" key="3">
    <source>
        <dbReference type="ARBA" id="ARBA00022692"/>
    </source>
</evidence>
<keyword evidence="8" id="KW-1185">Reference proteome</keyword>
<evidence type="ECO:0000313" key="8">
    <source>
        <dbReference type="Proteomes" id="UP001417504"/>
    </source>
</evidence>
<dbReference type="GO" id="GO:0004497">
    <property type="term" value="F:monooxygenase activity"/>
    <property type="evidence" value="ECO:0007669"/>
    <property type="project" value="InterPro"/>
</dbReference>
<name>A0AAP0KNQ3_9MAGN</name>
<dbReference type="EMBL" id="JBBNAE010000001">
    <property type="protein sequence ID" value="KAK9155937.1"/>
    <property type="molecule type" value="Genomic_DNA"/>
</dbReference>
<dbReference type="Proteomes" id="UP001417504">
    <property type="component" value="Unassembled WGS sequence"/>
</dbReference>
<evidence type="ECO:0000256" key="6">
    <source>
        <dbReference type="ARBA" id="ARBA00023136"/>
    </source>
</evidence>
<evidence type="ECO:0000256" key="2">
    <source>
        <dbReference type="ARBA" id="ARBA00010617"/>
    </source>
</evidence>
<dbReference type="Pfam" id="PF00067">
    <property type="entry name" value="p450"/>
    <property type="match status" value="1"/>
</dbReference>
<evidence type="ECO:0008006" key="9">
    <source>
        <dbReference type="Google" id="ProtNLM"/>
    </source>
</evidence>
<dbReference type="PRINTS" id="PR00463">
    <property type="entry name" value="EP450I"/>
</dbReference>
<dbReference type="InterPro" id="IPR050193">
    <property type="entry name" value="Cytochrome_P450_71"/>
</dbReference>
<keyword evidence="3" id="KW-0812">Transmembrane</keyword>
<dbReference type="GO" id="GO:0044550">
    <property type="term" value="P:secondary metabolite biosynthetic process"/>
    <property type="evidence" value="ECO:0007669"/>
    <property type="project" value="UniProtKB-ARBA"/>
</dbReference>